<dbReference type="Pfam" id="PF13358">
    <property type="entry name" value="DDE_3"/>
    <property type="match status" value="1"/>
</dbReference>
<keyword evidence="3" id="KW-1185">Reference proteome</keyword>
<dbReference type="Proteomes" id="UP000325787">
    <property type="component" value="Chromosome"/>
</dbReference>
<dbReference type="OrthoDB" id="341531at2"/>
<protein>
    <recommendedName>
        <fullName evidence="1">Tc1-like transposase DDE domain-containing protein</fullName>
    </recommendedName>
</protein>
<dbReference type="InterPro" id="IPR038717">
    <property type="entry name" value="Tc1-like_DDE_dom"/>
</dbReference>
<dbReference type="RefSeq" id="WP_051766986.1">
    <property type="nucleotide sequence ID" value="NZ_CP034550.1"/>
</dbReference>
<dbReference type="KEGG" id="ssyi:EKG83_14855"/>
<dbReference type="EMBL" id="CP034550">
    <property type="protein sequence ID" value="QFZ18568.1"/>
    <property type="molecule type" value="Genomic_DNA"/>
</dbReference>
<evidence type="ECO:0000259" key="1">
    <source>
        <dbReference type="Pfam" id="PF13358"/>
    </source>
</evidence>
<feature type="domain" description="Tc1-like transposase DDE" evidence="1">
    <location>
        <begin position="14"/>
        <end position="93"/>
    </location>
</feature>
<reference evidence="3" key="1">
    <citation type="journal article" date="2021" name="Curr. Microbiol.">
        <title>Complete genome of nocamycin-producing strain Saccharothrix syringae NRRL B-16468 reveals the biosynthetic potential for secondary metabolites.</title>
        <authorList>
            <person name="Mo X."/>
            <person name="Yang S."/>
        </authorList>
    </citation>
    <scope>NUCLEOTIDE SEQUENCE [LARGE SCALE GENOMIC DNA]</scope>
    <source>
        <strain evidence="3">ATCC 51364 / DSM 43886 / JCM 6844 / KCTC 9398 / NBRC 14523 / NRRL B-16468 / INA 2240</strain>
    </source>
</reference>
<dbReference type="Gene3D" id="1.10.357.10">
    <property type="entry name" value="Tetracycline Repressor, domain 2"/>
    <property type="match status" value="1"/>
</dbReference>
<accession>A0A5Q0GX84</accession>
<proteinExistence type="predicted"/>
<evidence type="ECO:0000313" key="3">
    <source>
        <dbReference type="Proteomes" id="UP000325787"/>
    </source>
</evidence>
<dbReference type="AlphaFoldDB" id="A0A5Q0GX84"/>
<name>A0A5Q0GX84_SACSY</name>
<organism evidence="2 3">
    <name type="scientific">Saccharothrix syringae</name>
    <name type="common">Nocardiopsis syringae</name>
    <dbReference type="NCBI Taxonomy" id="103733"/>
    <lineage>
        <taxon>Bacteria</taxon>
        <taxon>Bacillati</taxon>
        <taxon>Actinomycetota</taxon>
        <taxon>Actinomycetes</taxon>
        <taxon>Pseudonocardiales</taxon>
        <taxon>Pseudonocardiaceae</taxon>
        <taxon>Saccharothrix</taxon>
    </lineage>
</organism>
<gene>
    <name evidence="2" type="ORF">EKG83_14855</name>
</gene>
<sequence>MRGHGFTPQRPVRRIDQCGLRSDAAPPGRSRAPKGRTPIVRVTGQRPRVDVMSAVASRGALWFTVFTERFTAPVLTTFLDRVAGQAGRKVHVVARHPVHNGLLALADVGYTGAGASPLHVDSRAHNRLLRGIRVCGEPRNNAWHSMAGVVVDAEPRVGAQLSRERWRPALPEICESTGRLLDVLGVAGQWSRFDPERYPFVHKVAARLREHDDREQFLAGVDVFRAGIATLR</sequence>
<evidence type="ECO:0000313" key="2">
    <source>
        <dbReference type="EMBL" id="QFZ18568.1"/>
    </source>
</evidence>